<feature type="transmembrane region" description="Helical" evidence="1">
    <location>
        <begin position="40"/>
        <end position="58"/>
    </location>
</feature>
<evidence type="ECO:0000256" key="1">
    <source>
        <dbReference type="SAM" id="Phobius"/>
    </source>
</evidence>
<dbReference type="PANTHER" id="PTHR40763:SF5">
    <property type="entry name" value="MEMBRANE PROTEIN"/>
    <property type="match status" value="1"/>
</dbReference>
<keyword evidence="1" id="KW-0812">Transmembrane</keyword>
<evidence type="ECO:0000259" key="2">
    <source>
        <dbReference type="Pfam" id="PF22570"/>
    </source>
</evidence>
<dbReference type="InterPro" id="IPR054331">
    <property type="entry name" value="LiaF_TM"/>
</dbReference>
<organism evidence="3 4">
    <name type="scientific">Chitinophaga defluvii</name>
    <dbReference type="NCBI Taxonomy" id="3163343"/>
    <lineage>
        <taxon>Bacteria</taxon>
        <taxon>Pseudomonadati</taxon>
        <taxon>Bacteroidota</taxon>
        <taxon>Chitinophagia</taxon>
        <taxon>Chitinophagales</taxon>
        <taxon>Chitinophagaceae</taxon>
        <taxon>Chitinophaga</taxon>
    </lineage>
</organism>
<evidence type="ECO:0000313" key="3">
    <source>
        <dbReference type="EMBL" id="MET7001430.1"/>
    </source>
</evidence>
<feature type="domain" description="LiaF transmembrane" evidence="2">
    <location>
        <begin position="17"/>
        <end position="110"/>
    </location>
</feature>
<dbReference type="EMBL" id="JBEXAC010000003">
    <property type="protein sequence ID" value="MET7001430.1"/>
    <property type="molecule type" value="Genomic_DNA"/>
</dbReference>
<keyword evidence="4" id="KW-1185">Reference proteome</keyword>
<keyword evidence="1" id="KW-1133">Transmembrane helix</keyword>
<dbReference type="Proteomes" id="UP001549749">
    <property type="component" value="Unassembled WGS sequence"/>
</dbReference>
<proteinExistence type="predicted"/>
<dbReference type="Pfam" id="PF22570">
    <property type="entry name" value="LiaF-TM"/>
    <property type="match status" value="1"/>
</dbReference>
<dbReference type="PANTHER" id="PTHR40763">
    <property type="entry name" value="MEMBRANE PROTEIN-RELATED"/>
    <property type="match status" value="1"/>
</dbReference>
<comment type="caution">
    <text evidence="3">The sequence shown here is derived from an EMBL/GenBank/DDBJ whole genome shotgun (WGS) entry which is preliminary data.</text>
</comment>
<feature type="transmembrane region" description="Helical" evidence="1">
    <location>
        <begin position="65"/>
        <end position="83"/>
    </location>
</feature>
<evidence type="ECO:0000313" key="4">
    <source>
        <dbReference type="Proteomes" id="UP001549749"/>
    </source>
</evidence>
<feature type="transmembrane region" description="Helical" evidence="1">
    <location>
        <begin position="16"/>
        <end position="34"/>
    </location>
</feature>
<protein>
    <submittedName>
        <fullName evidence="3">DUF5668 domain-containing protein</fullName>
    </submittedName>
</protein>
<name>A0ABV2TEH0_9BACT</name>
<reference evidence="3 4" key="1">
    <citation type="submission" date="2024-06" db="EMBL/GenBank/DDBJ databases">
        <title>Chitinophaga defluvii sp. nov., isolated from municipal sewage.</title>
        <authorList>
            <person name="Zhang L."/>
        </authorList>
    </citation>
    <scope>NUCLEOTIDE SEQUENCE [LARGE SCALE GENOMIC DNA]</scope>
    <source>
        <strain evidence="3 4">H8</strain>
    </source>
</reference>
<feature type="transmembrane region" description="Helical" evidence="1">
    <location>
        <begin position="89"/>
        <end position="107"/>
    </location>
</feature>
<sequence>MENIDKKDFKRKRNGNWGGIVLIVVGVFLLLGRMNLAIPAWAKSWQMLLIIIGVLVGAKHKFRGGGWVIMIIVGAIFMVRDFATLPFNSSQFVWPALLIALGIFMLFKKSCEYKGQGHKFKVQEGTSNEDTVNSIVVFSGESKIILSKNFKGGKITAVFGGSDINLMQADFNGTVEIDVQAVFGGTEIVVPSNWTVRVDISPIFGGVEDNRPLELMKANSSPEKILVLKGTCVFGGIEIKSYA</sequence>
<dbReference type="RefSeq" id="WP_354663999.1">
    <property type="nucleotide sequence ID" value="NZ_JBEXAC010000003.1"/>
</dbReference>
<keyword evidence="1" id="KW-0472">Membrane</keyword>
<accession>A0ABV2TEH0</accession>
<gene>
    <name evidence="3" type="ORF">ABR189_28870</name>
</gene>